<proteinExistence type="predicted"/>
<dbReference type="Proteomes" id="UP001595075">
    <property type="component" value="Unassembled WGS sequence"/>
</dbReference>
<organism evidence="1 2">
    <name type="scientific">Oculimacula yallundae</name>
    <dbReference type="NCBI Taxonomy" id="86028"/>
    <lineage>
        <taxon>Eukaryota</taxon>
        <taxon>Fungi</taxon>
        <taxon>Dikarya</taxon>
        <taxon>Ascomycota</taxon>
        <taxon>Pezizomycotina</taxon>
        <taxon>Leotiomycetes</taxon>
        <taxon>Helotiales</taxon>
        <taxon>Ploettnerulaceae</taxon>
        <taxon>Oculimacula</taxon>
    </lineage>
</organism>
<dbReference type="Pfam" id="PF10604">
    <property type="entry name" value="Polyketide_cyc2"/>
    <property type="match status" value="1"/>
</dbReference>
<evidence type="ECO:0000313" key="1">
    <source>
        <dbReference type="EMBL" id="KAL2061479.1"/>
    </source>
</evidence>
<reference evidence="1 2" key="1">
    <citation type="journal article" date="2024" name="Commun. Biol.">
        <title>Comparative genomic analysis of thermophilic fungi reveals convergent evolutionary adaptations and gene losses.</title>
        <authorList>
            <person name="Steindorff A.S."/>
            <person name="Aguilar-Pontes M.V."/>
            <person name="Robinson A.J."/>
            <person name="Andreopoulos B."/>
            <person name="LaButti K."/>
            <person name="Kuo A."/>
            <person name="Mondo S."/>
            <person name="Riley R."/>
            <person name="Otillar R."/>
            <person name="Haridas S."/>
            <person name="Lipzen A."/>
            <person name="Grimwood J."/>
            <person name="Schmutz J."/>
            <person name="Clum A."/>
            <person name="Reid I.D."/>
            <person name="Moisan M.C."/>
            <person name="Butler G."/>
            <person name="Nguyen T.T.M."/>
            <person name="Dewar K."/>
            <person name="Conant G."/>
            <person name="Drula E."/>
            <person name="Henrissat B."/>
            <person name="Hansel C."/>
            <person name="Singer S."/>
            <person name="Hutchinson M.I."/>
            <person name="de Vries R.P."/>
            <person name="Natvig D.O."/>
            <person name="Powell A.J."/>
            <person name="Tsang A."/>
            <person name="Grigoriev I.V."/>
        </authorList>
    </citation>
    <scope>NUCLEOTIDE SEQUENCE [LARGE SCALE GENOMIC DNA]</scope>
    <source>
        <strain evidence="1 2">CBS 494.80</strain>
    </source>
</reference>
<evidence type="ECO:0000313" key="2">
    <source>
        <dbReference type="Proteomes" id="UP001595075"/>
    </source>
</evidence>
<name>A0ABR4BV23_9HELO</name>
<accession>A0ABR4BV23</accession>
<dbReference type="CDD" id="cd07821">
    <property type="entry name" value="PYR_PYL_RCAR_like"/>
    <property type="match status" value="1"/>
</dbReference>
<gene>
    <name evidence="1" type="ORF">VTL71DRAFT_6856</name>
</gene>
<keyword evidence="2" id="KW-1185">Reference proteome</keyword>
<dbReference type="InterPro" id="IPR023393">
    <property type="entry name" value="START-like_dom_sf"/>
</dbReference>
<evidence type="ECO:0008006" key="3">
    <source>
        <dbReference type="Google" id="ProtNLM"/>
    </source>
</evidence>
<dbReference type="PANTHER" id="PTHR39332">
    <property type="entry name" value="BLL4707 PROTEIN"/>
    <property type="match status" value="1"/>
</dbReference>
<protein>
    <recommendedName>
        <fullName evidence="3">Polyketide cyclase / dehydrase and lipid transport</fullName>
    </recommendedName>
</protein>
<comment type="caution">
    <text evidence="1">The sequence shown here is derived from an EMBL/GenBank/DDBJ whole genome shotgun (WGS) entry which is preliminary data.</text>
</comment>
<dbReference type="SUPFAM" id="SSF55961">
    <property type="entry name" value="Bet v1-like"/>
    <property type="match status" value="1"/>
</dbReference>
<sequence>MARTLITEVSDTIPHPIEEVWSLASAFGSIKSWMPSIESCVVDGKDIGAIRTVITHGSSIPVKEQLAIWDHDHYTISYRLLDPIPLPMRGGFGTVSLKSLDSGTTKVTWRSDAEDVSEEGIRDVGPIFAVFIKDCLTELKQVLGRPARAAASS</sequence>
<dbReference type="InterPro" id="IPR019587">
    <property type="entry name" value="Polyketide_cyclase/dehydratase"/>
</dbReference>
<dbReference type="EMBL" id="JAZHXI010000018">
    <property type="protein sequence ID" value="KAL2061479.1"/>
    <property type="molecule type" value="Genomic_DNA"/>
</dbReference>
<dbReference type="Gene3D" id="3.30.530.20">
    <property type="match status" value="1"/>
</dbReference>
<dbReference type="PANTHER" id="PTHR39332:SF7">
    <property type="entry name" value="SRPBCC FAMILY PROTEIN"/>
    <property type="match status" value="1"/>
</dbReference>